<evidence type="ECO:0000259" key="7">
    <source>
        <dbReference type="Pfam" id="PF04937"/>
    </source>
</evidence>
<evidence type="ECO:0000256" key="5">
    <source>
        <dbReference type="ARBA" id="ARBA00023242"/>
    </source>
</evidence>
<dbReference type="GO" id="GO:0008270">
    <property type="term" value="F:zinc ion binding"/>
    <property type="evidence" value="ECO:0007669"/>
    <property type="project" value="UniProtKB-KW"/>
</dbReference>
<keyword evidence="3" id="KW-0863">Zinc-finger</keyword>
<reference evidence="8" key="1">
    <citation type="submission" date="2025-08" db="UniProtKB">
        <authorList>
            <consortium name="RefSeq"/>
        </authorList>
    </citation>
    <scope>IDENTIFICATION</scope>
    <source>
        <tissue evidence="8">Whole insect</tissue>
    </source>
</reference>
<dbReference type="AlphaFoldDB" id="A0A6P7GZ57"/>
<feature type="domain" description="DUF659" evidence="7">
    <location>
        <begin position="144"/>
        <end position="265"/>
    </location>
</feature>
<evidence type="ECO:0000256" key="3">
    <source>
        <dbReference type="ARBA" id="ARBA00022771"/>
    </source>
</evidence>
<evidence type="ECO:0000256" key="6">
    <source>
        <dbReference type="SAM" id="MobiDB-lite"/>
    </source>
</evidence>
<dbReference type="InterPro" id="IPR007021">
    <property type="entry name" value="DUF659"/>
</dbReference>
<feature type="non-terminal residue" evidence="8">
    <location>
        <position position="323"/>
    </location>
</feature>
<dbReference type="SUPFAM" id="SSF140996">
    <property type="entry name" value="Hermes dimerisation domain"/>
    <property type="match status" value="1"/>
</dbReference>
<dbReference type="RefSeq" id="XP_028154699.1">
    <property type="nucleotide sequence ID" value="XM_028298898.1"/>
</dbReference>
<gene>
    <name evidence="8" type="primary">LOC114348309</name>
</gene>
<dbReference type="InterPro" id="IPR052035">
    <property type="entry name" value="ZnF_BED_domain_contain"/>
</dbReference>
<dbReference type="Pfam" id="PF04937">
    <property type="entry name" value="DUF659"/>
    <property type="match status" value="1"/>
</dbReference>
<accession>A0A6P7GZ57</accession>
<name>A0A6P7GZ57_DIAVI</name>
<evidence type="ECO:0000256" key="2">
    <source>
        <dbReference type="ARBA" id="ARBA00022723"/>
    </source>
</evidence>
<dbReference type="GO" id="GO:0005634">
    <property type="term" value="C:nucleus"/>
    <property type="evidence" value="ECO:0007669"/>
    <property type="project" value="UniProtKB-SubCell"/>
</dbReference>
<comment type="subcellular location">
    <subcellularLocation>
        <location evidence="1">Nucleus</location>
    </subcellularLocation>
</comment>
<dbReference type="PANTHER" id="PTHR46481:SF10">
    <property type="entry name" value="ZINC FINGER BED DOMAIN-CONTAINING PROTEIN 39"/>
    <property type="match status" value="1"/>
</dbReference>
<dbReference type="PANTHER" id="PTHR46481">
    <property type="entry name" value="ZINC FINGER BED DOMAIN-CONTAINING PROTEIN 4"/>
    <property type="match status" value="1"/>
</dbReference>
<keyword evidence="2" id="KW-0479">Metal-binding</keyword>
<proteinExistence type="predicted"/>
<sequence>MSMPTKRNRDISEYASTASSSNTDDTQIPPVTDATQIPSVNESSDVDFDAGPSSKRPKLQQSIKDSFEEIISYATKSCEKAKKIDNAILYFICKDSQPFSVVDNEGFQYLLKVTAPHYKIPSRSTITRWIDDKYDVLSTMLKIKISNVEHVTLTSDIWSDMQMRSFLDVTAHFGVGTEFQSITLGVYPLDERHTSEYIARDLRRTCNDWGFGNDQVSMVVTDNGPNMVRAVEIAFEKRKHLSCFAHTLNLVAQHSLQIEEVQNLIRFLELTNSISDILISNKTAPAMLTGLELNIAASLLDLLRPLEAATKEVSAYKYCTSSK</sequence>
<organism evidence="8">
    <name type="scientific">Diabrotica virgifera virgifera</name>
    <name type="common">western corn rootworm</name>
    <dbReference type="NCBI Taxonomy" id="50390"/>
    <lineage>
        <taxon>Eukaryota</taxon>
        <taxon>Metazoa</taxon>
        <taxon>Ecdysozoa</taxon>
        <taxon>Arthropoda</taxon>
        <taxon>Hexapoda</taxon>
        <taxon>Insecta</taxon>
        <taxon>Pterygota</taxon>
        <taxon>Neoptera</taxon>
        <taxon>Endopterygota</taxon>
        <taxon>Coleoptera</taxon>
        <taxon>Polyphaga</taxon>
        <taxon>Cucujiformia</taxon>
        <taxon>Chrysomeloidea</taxon>
        <taxon>Chrysomelidae</taxon>
        <taxon>Galerucinae</taxon>
        <taxon>Diabroticina</taxon>
        <taxon>Diabroticites</taxon>
        <taxon>Diabrotica</taxon>
    </lineage>
</organism>
<feature type="compositionally biased region" description="Polar residues" evidence="6">
    <location>
        <begin position="33"/>
        <end position="43"/>
    </location>
</feature>
<evidence type="ECO:0000313" key="8">
    <source>
        <dbReference type="RefSeq" id="XP_028154699.1"/>
    </source>
</evidence>
<keyword evidence="4" id="KW-0862">Zinc</keyword>
<dbReference type="InParanoid" id="A0A6P7GZ57"/>
<protein>
    <submittedName>
        <fullName evidence="8">Zinc finger BED domain-containing protein 1-like</fullName>
    </submittedName>
</protein>
<feature type="region of interest" description="Disordered" evidence="6">
    <location>
        <begin position="1"/>
        <end position="61"/>
    </location>
</feature>
<evidence type="ECO:0000256" key="4">
    <source>
        <dbReference type="ARBA" id="ARBA00022833"/>
    </source>
</evidence>
<dbReference type="InterPro" id="IPR012337">
    <property type="entry name" value="RNaseH-like_sf"/>
</dbReference>
<feature type="compositionally biased region" description="Low complexity" evidence="6">
    <location>
        <begin position="15"/>
        <end position="26"/>
    </location>
</feature>
<dbReference type="SUPFAM" id="SSF53098">
    <property type="entry name" value="Ribonuclease H-like"/>
    <property type="match status" value="1"/>
</dbReference>
<keyword evidence="5" id="KW-0539">Nucleus</keyword>
<evidence type="ECO:0000256" key="1">
    <source>
        <dbReference type="ARBA" id="ARBA00004123"/>
    </source>
</evidence>